<feature type="domain" description="Cohesin" evidence="1">
    <location>
        <begin position="36"/>
        <end position="157"/>
    </location>
</feature>
<comment type="caution">
    <text evidence="2">The sequence shown here is derived from an EMBL/GenBank/DDBJ whole genome shotgun (WGS) entry which is preliminary data.</text>
</comment>
<evidence type="ECO:0000313" key="2">
    <source>
        <dbReference type="EMBL" id="CAD6495060.1"/>
    </source>
</evidence>
<name>A0A811THV0_9EURY</name>
<dbReference type="InterPro" id="IPR002105">
    <property type="entry name" value="Dockerin_1_rpt"/>
</dbReference>
<dbReference type="AlphaFoldDB" id="A0A811THV0"/>
<dbReference type="InterPro" id="IPR036439">
    <property type="entry name" value="Dockerin_dom_sf"/>
</dbReference>
<proteinExistence type="predicted"/>
<dbReference type="SUPFAM" id="SSF49384">
    <property type="entry name" value="Carbohydrate-binding domain"/>
    <property type="match status" value="1"/>
</dbReference>
<dbReference type="Gene3D" id="1.10.1330.10">
    <property type="entry name" value="Dockerin domain"/>
    <property type="match status" value="1"/>
</dbReference>
<accession>A0A811THV0</accession>
<dbReference type="EMBL" id="CAJHIS010000053">
    <property type="protein sequence ID" value="CAD6495060.1"/>
    <property type="molecule type" value="Genomic_DNA"/>
</dbReference>
<dbReference type="InterPro" id="IPR002102">
    <property type="entry name" value="Cohesin_dom"/>
</dbReference>
<dbReference type="Proteomes" id="UP000634805">
    <property type="component" value="Unassembled WGS sequence"/>
</dbReference>
<evidence type="ECO:0000259" key="1">
    <source>
        <dbReference type="Pfam" id="PF00963"/>
    </source>
</evidence>
<sequence>MTPKMERMTNAAHAVLVLTAFALVFVVLSVPALASVNVPIADANAQSGSTATTQITISSMINFGAATVTLSYDPTVVQINSVTAGDVGTSTANINNTAGTATIAAYVSTTTGPDSPITFANLELLAVGSNGETCPLTLTVTTLADADGNSIDATPMSGVFVVGTVKGDLDGDDMLTPADAAIVLEIAVGSRPCNATTLATADVNGDGRVTSLDALMILQAAAGTMDLS</sequence>
<dbReference type="CDD" id="cd14256">
    <property type="entry name" value="Dockerin_I"/>
    <property type="match status" value="1"/>
</dbReference>
<dbReference type="GO" id="GO:0004553">
    <property type="term" value="F:hydrolase activity, hydrolyzing O-glycosyl compounds"/>
    <property type="evidence" value="ECO:0007669"/>
    <property type="project" value="InterPro"/>
</dbReference>
<reference evidence="2" key="1">
    <citation type="submission" date="2020-10" db="EMBL/GenBank/DDBJ databases">
        <authorList>
            <person name="Hahn C.J."/>
            <person name="Laso-Perez R."/>
            <person name="Vulcano F."/>
            <person name="Vaziourakis K.-M."/>
            <person name="Stokke R."/>
            <person name="Steen I.H."/>
            <person name="Teske A."/>
            <person name="Boetius A."/>
            <person name="Liebeke M."/>
            <person name="Amann R."/>
            <person name="Knittel K."/>
        </authorList>
    </citation>
    <scope>NUCLEOTIDE SEQUENCE</scope>
    <source>
        <strain evidence="2">Gfbio:e3339647-f889-4370-9287-4fb5cb688e4c:AG392D22_GoMArc1</strain>
    </source>
</reference>
<dbReference type="GO" id="GO:0030246">
    <property type="term" value="F:carbohydrate binding"/>
    <property type="evidence" value="ECO:0007669"/>
    <property type="project" value="InterPro"/>
</dbReference>
<dbReference type="GO" id="GO:0000272">
    <property type="term" value="P:polysaccharide catabolic process"/>
    <property type="evidence" value="ECO:0007669"/>
    <property type="project" value="InterPro"/>
</dbReference>
<gene>
    <name evidence="2" type="ORF">EMLJLAPB_01150</name>
</gene>
<dbReference type="CDD" id="cd08547">
    <property type="entry name" value="Type_II_cohesin"/>
    <property type="match status" value="1"/>
</dbReference>
<protein>
    <recommendedName>
        <fullName evidence="1">Cohesin domain-containing protein</fullName>
    </recommendedName>
</protein>
<dbReference type="InterPro" id="IPR008965">
    <property type="entry name" value="CBM2/CBM3_carb-bd_dom_sf"/>
</dbReference>
<dbReference type="Gene3D" id="2.60.40.680">
    <property type="match status" value="1"/>
</dbReference>
<evidence type="ECO:0000313" key="3">
    <source>
        <dbReference type="Proteomes" id="UP000634805"/>
    </source>
</evidence>
<dbReference type="Pfam" id="PF00963">
    <property type="entry name" value="Cohesin"/>
    <property type="match status" value="1"/>
</dbReference>
<dbReference type="SUPFAM" id="SSF63446">
    <property type="entry name" value="Type I dockerin domain"/>
    <property type="match status" value="1"/>
</dbReference>
<organism evidence="2 3">
    <name type="scientific">Candidatus Argoarchaeum ethanivorans</name>
    <dbReference type="NCBI Taxonomy" id="2608793"/>
    <lineage>
        <taxon>Archaea</taxon>
        <taxon>Methanobacteriati</taxon>
        <taxon>Methanobacteriota</taxon>
        <taxon>Stenosarchaea group</taxon>
        <taxon>Methanomicrobia</taxon>
        <taxon>Methanosarcinales</taxon>
        <taxon>Methanosarcinales incertae sedis</taxon>
        <taxon>GOM Arc I cluster</taxon>
        <taxon>Candidatus Argoarchaeum</taxon>
    </lineage>
</organism>
<dbReference type="Pfam" id="PF00404">
    <property type="entry name" value="Dockerin_1"/>
    <property type="match status" value="1"/>
</dbReference>